<comment type="caution">
    <text evidence="4">The sequence shown here is derived from an EMBL/GenBank/DDBJ whole genome shotgun (WGS) entry which is preliminary data.</text>
</comment>
<name>A0ABP0B953_9PEZI</name>
<dbReference type="Pfam" id="PF17107">
    <property type="entry name" value="SesA"/>
    <property type="match status" value="1"/>
</dbReference>
<feature type="chain" id="PRO_5047084527" description="NACHT-NTPase and P-loop NTPases N-terminal domain-containing protein" evidence="2">
    <location>
        <begin position="24"/>
        <end position="209"/>
    </location>
</feature>
<dbReference type="EMBL" id="CAWUHD010000019">
    <property type="protein sequence ID" value="CAK7216103.1"/>
    <property type="molecule type" value="Genomic_DNA"/>
</dbReference>
<feature type="domain" description="NACHT-NTPase and P-loop NTPases N-terminal" evidence="3">
    <location>
        <begin position="14"/>
        <end position="135"/>
    </location>
</feature>
<evidence type="ECO:0000256" key="2">
    <source>
        <dbReference type="SAM" id="SignalP"/>
    </source>
</evidence>
<dbReference type="InterPro" id="IPR031352">
    <property type="entry name" value="SesA"/>
</dbReference>
<evidence type="ECO:0000256" key="1">
    <source>
        <dbReference type="SAM" id="MobiDB-lite"/>
    </source>
</evidence>
<keyword evidence="5" id="KW-1185">Reference proteome</keyword>
<feature type="compositionally biased region" description="Polar residues" evidence="1">
    <location>
        <begin position="200"/>
        <end position="209"/>
    </location>
</feature>
<feature type="compositionally biased region" description="Low complexity" evidence="1">
    <location>
        <begin position="190"/>
        <end position="199"/>
    </location>
</feature>
<keyword evidence="2" id="KW-0732">Signal</keyword>
<organism evidence="4 5">
    <name type="scientific">Sporothrix eucalyptigena</name>
    <dbReference type="NCBI Taxonomy" id="1812306"/>
    <lineage>
        <taxon>Eukaryota</taxon>
        <taxon>Fungi</taxon>
        <taxon>Dikarya</taxon>
        <taxon>Ascomycota</taxon>
        <taxon>Pezizomycotina</taxon>
        <taxon>Sordariomycetes</taxon>
        <taxon>Sordariomycetidae</taxon>
        <taxon>Ophiostomatales</taxon>
        <taxon>Ophiostomataceae</taxon>
        <taxon>Sporothrix</taxon>
    </lineage>
</organism>
<evidence type="ECO:0000259" key="3">
    <source>
        <dbReference type="Pfam" id="PF17107"/>
    </source>
</evidence>
<proteinExistence type="predicted"/>
<sequence>MTGFVEAATVLGLISAITGICEAASTVYDAYSDAKGLPNKFRTAADQIPLVQLTLHLAETNINAHSVSKEALQRALPLLEQCKESASNVKVIFDETLPNKDASKLERFKNALTIKRKSGVVRDHMETIVKNLELLAQHQIFQDAETLQEISEAIQNLENASDEQESPQFVHSGSGAINANTGHGTMTNYNSSGSGSMYNAQTQNFGKDH</sequence>
<feature type="signal peptide" evidence="2">
    <location>
        <begin position="1"/>
        <end position="23"/>
    </location>
</feature>
<accession>A0ABP0B953</accession>
<evidence type="ECO:0000313" key="5">
    <source>
        <dbReference type="Proteomes" id="UP001642482"/>
    </source>
</evidence>
<evidence type="ECO:0000313" key="4">
    <source>
        <dbReference type="EMBL" id="CAK7216103.1"/>
    </source>
</evidence>
<gene>
    <name evidence="4" type="ORF">SEUCBS140593_002757</name>
</gene>
<reference evidence="4 5" key="1">
    <citation type="submission" date="2024-01" db="EMBL/GenBank/DDBJ databases">
        <authorList>
            <person name="Allen C."/>
            <person name="Tagirdzhanova G."/>
        </authorList>
    </citation>
    <scope>NUCLEOTIDE SEQUENCE [LARGE SCALE GENOMIC DNA]</scope>
</reference>
<feature type="region of interest" description="Disordered" evidence="1">
    <location>
        <begin position="190"/>
        <end position="209"/>
    </location>
</feature>
<protein>
    <recommendedName>
        <fullName evidence="3">NACHT-NTPase and P-loop NTPases N-terminal domain-containing protein</fullName>
    </recommendedName>
</protein>
<dbReference type="Proteomes" id="UP001642482">
    <property type="component" value="Unassembled WGS sequence"/>
</dbReference>